<comment type="similarity">
    <text evidence="1">Belongs to the short-chain dehydrogenases/reductases (SDR) family.</text>
</comment>
<organism evidence="5 7">
    <name type="scientific">Orrella dioscoreae</name>
    <dbReference type="NCBI Taxonomy" id="1851544"/>
    <lineage>
        <taxon>Bacteria</taxon>
        <taxon>Pseudomonadati</taxon>
        <taxon>Pseudomonadota</taxon>
        <taxon>Betaproteobacteria</taxon>
        <taxon>Burkholderiales</taxon>
        <taxon>Alcaligenaceae</taxon>
        <taxon>Orrella</taxon>
    </lineage>
</organism>
<evidence type="ECO:0000313" key="6">
    <source>
        <dbReference type="EMBL" id="SOE51834.1"/>
    </source>
</evidence>
<dbReference type="SMART" id="SM00822">
    <property type="entry name" value="PKS_KR"/>
    <property type="match status" value="1"/>
</dbReference>
<evidence type="ECO:0000256" key="1">
    <source>
        <dbReference type="ARBA" id="ARBA00006484"/>
    </source>
</evidence>
<dbReference type="Proteomes" id="UP000078558">
    <property type="component" value="Chromosome I"/>
</dbReference>
<gene>
    <name evidence="5" type="ORF">ODI_01542</name>
    <name evidence="6" type="ORF">ODI_R3722</name>
</gene>
<evidence type="ECO:0000313" key="7">
    <source>
        <dbReference type="Proteomes" id="UP000078558"/>
    </source>
</evidence>
<name>A0A1C3K3E0_9BURK</name>
<dbReference type="PROSITE" id="PS00061">
    <property type="entry name" value="ADH_SHORT"/>
    <property type="match status" value="1"/>
</dbReference>
<dbReference type="InterPro" id="IPR002347">
    <property type="entry name" value="SDR_fam"/>
</dbReference>
<sequence length="272" mass="29699">MNIGTPADDPPGPSATQPPDDKRRIWLTGASSGIGAALAETLLRQGHHLVLTARRAAPLEALAGRYPAQAMVMPGDLTDPGQVREIGKRIAALWGVLDCAILNAGTCEYMDVREFEAAMVERVMRSNLFSAAYCLEAALPLLRRATRPQLVAMASSASLFSLPRAEAYGSSKAALRYLFESLRMDLAAEDIAITVINPGFVDTPLTRNNDFPMPMRWDVQRAARHIADRLDNRPMEIAFPRLFIAGLRLLGCLPRSLQVAVGRRLSRNRAPA</sequence>
<protein>
    <submittedName>
        <fullName evidence="5">Oxidoreductase, short-chain dehydrogenase/reductase family</fullName>
        <ecNumber evidence="5">1.1.1.-</ecNumber>
    </submittedName>
</protein>
<dbReference type="Pfam" id="PF00106">
    <property type="entry name" value="adh_short"/>
    <property type="match status" value="1"/>
</dbReference>
<dbReference type="OrthoDB" id="335726at2"/>
<dbReference type="InterPro" id="IPR020904">
    <property type="entry name" value="Sc_DH/Rdtase_CS"/>
</dbReference>
<evidence type="ECO:0000256" key="2">
    <source>
        <dbReference type="ARBA" id="ARBA00023002"/>
    </source>
</evidence>
<evidence type="ECO:0000256" key="3">
    <source>
        <dbReference type="SAM" id="MobiDB-lite"/>
    </source>
</evidence>
<dbReference type="EMBL" id="FLRC01000022">
    <property type="protein sequence ID" value="SBT25915.1"/>
    <property type="molecule type" value="Genomic_DNA"/>
</dbReference>
<dbReference type="EC" id="1.1.1.-" evidence="5"/>
<feature type="region of interest" description="Disordered" evidence="3">
    <location>
        <begin position="1"/>
        <end position="22"/>
    </location>
</feature>
<dbReference type="AlphaFoldDB" id="A0A1C3K3E0"/>
<dbReference type="KEGG" id="odi:ODI_R3722"/>
<keyword evidence="2 5" id="KW-0560">Oxidoreductase</keyword>
<proteinExistence type="inferred from homology"/>
<dbReference type="PANTHER" id="PTHR44196">
    <property type="entry name" value="DEHYDROGENASE/REDUCTASE SDR FAMILY MEMBER 7B"/>
    <property type="match status" value="1"/>
</dbReference>
<dbReference type="PANTHER" id="PTHR44196:SF1">
    <property type="entry name" value="DEHYDROGENASE_REDUCTASE SDR FAMILY MEMBER 7B"/>
    <property type="match status" value="1"/>
</dbReference>
<dbReference type="SUPFAM" id="SSF51735">
    <property type="entry name" value="NAD(P)-binding Rossmann-fold domains"/>
    <property type="match status" value="1"/>
</dbReference>
<evidence type="ECO:0000259" key="4">
    <source>
        <dbReference type="SMART" id="SM00822"/>
    </source>
</evidence>
<keyword evidence="7" id="KW-1185">Reference proteome</keyword>
<evidence type="ECO:0000313" key="5">
    <source>
        <dbReference type="EMBL" id="SBT25915.1"/>
    </source>
</evidence>
<dbReference type="Gene3D" id="3.40.50.720">
    <property type="entry name" value="NAD(P)-binding Rossmann-like Domain"/>
    <property type="match status" value="1"/>
</dbReference>
<reference evidence="6 7" key="2">
    <citation type="submission" date="2017-08" db="EMBL/GenBank/DDBJ databases">
        <authorList>
            <person name="de Groot N.N."/>
        </authorList>
    </citation>
    <scope>NUCLEOTIDE SEQUENCE [LARGE SCALE GENOMIC DNA]</scope>
    <source>
        <strain evidence="6">Orrdi1</strain>
    </source>
</reference>
<dbReference type="STRING" id="1851544.ODI_01542"/>
<dbReference type="PRINTS" id="PR00081">
    <property type="entry name" value="GDHRDH"/>
</dbReference>
<dbReference type="RefSeq" id="WP_067754693.1">
    <property type="nucleotide sequence ID" value="NZ_LT907988.1"/>
</dbReference>
<dbReference type="EMBL" id="LT907988">
    <property type="protein sequence ID" value="SOE51834.1"/>
    <property type="molecule type" value="Genomic_DNA"/>
</dbReference>
<reference evidence="5 7" key="1">
    <citation type="submission" date="2016-06" db="EMBL/GenBank/DDBJ databases">
        <authorList>
            <person name="Kjaerup R.B."/>
            <person name="Dalgaard T.S."/>
            <person name="Juul-Madsen H.R."/>
        </authorList>
    </citation>
    <scope>NUCLEOTIDE SEQUENCE [LARGE SCALE GENOMIC DNA]</scope>
    <source>
        <strain evidence="5">Orrdi1</strain>
    </source>
</reference>
<accession>A0A1C3K3E0</accession>
<dbReference type="GO" id="GO:0016020">
    <property type="term" value="C:membrane"/>
    <property type="evidence" value="ECO:0007669"/>
    <property type="project" value="TreeGrafter"/>
</dbReference>
<feature type="domain" description="Ketoreductase" evidence="4">
    <location>
        <begin position="23"/>
        <end position="204"/>
    </location>
</feature>
<dbReference type="GO" id="GO:0016491">
    <property type="term" value="F:oxidoreductase activity"/>
    <property type="evidence" value="ECO:0007669"/>
    <property type="project" value="UniProtKB-KW"/>
</dbReference>
<dbReference type="InterPro" id="IPR036291">
    <property type="entry name" value="NAD(P)-bd_dom_sf"/>
</dbReference>
<dbReference type="InterPro" id="IPR057326">
    <property type="entry name" value="KR_dom"/>
</dbReference>